<name>A0A2J6X803_9BACT</name>
<feature type="non-terminal residue" evidence="2">
    <location>
        <position position="790"/>
    </location>
</feature>
<feature type="coiled-coil region" evidence="1">
    <location>
        <begin position="586"/>
        <end position="637"/>
    </location>
</feature>
<gene>
    <name evidence="2" type="primary">brxC</name>
    <name evidence="2" type="ORF">C0175_02235</name>
</gene>
<sequence length="790" mass="90928">VTEEIEKLLEEFLKPYIRTSTSTENTNVTSTSTENTNVWISGFFGSGKSYFAKMIGYLVGNPKLQSGLTAHDRFRERLNASTKKDFIIGMLSALEKIKAEVVIFEIIKDSSYSENETIQKIMLKKLLQKLGYAEDLNVSSIEYDLEKYGYYNDFKAYLRQKNPDPERIMDNQGVFRKYLIDYLTNKAGFSSEDAKDFLQSALQNYSEELTPDSFTKICLEISNKIKGRIVFIIDEIGSFVTSQRDDNRYLTQLQGISESFSKNGKGKLWLIVTSQEKLDQISQVIEKKNNLSKIIDRFPISLDLTSKNVDEVVRKRMLEKKTEKISDLESLFNSKKGNIQTITDIKKVTYPKTENFDSFKDYYPFFTYHIQRLIPDLIQSPTGSDYAQANERKLISIVDTILKRLKDEEYTRCVNLVDVFDSLGVKYFGSGVIEHISNLDKGFENLNDPIKSSDVMKALEIMRNVKMSSNEDVIAKVLVSDLNQNIYDIKEYVHKCIEFLKEDQQVTVYDGQIEIVSDVEREFISYKNKQGISLPEIKKQIEEILQNSLSLSFKYKAGPSIPIEWSYNDDKRWGKPGGILVKVFPFKGMEDQIANLESESANHKETIYVIPTSIDDIEEKIVEIEKTKKAIDNFQSDKSSEKFNDIRSKYESIIKEKFKELGREIRSALDKGIIIYNYTKTDVNGRLEDSIREMINSNVISNYYPNITSQTASIEDVKKVLKEPKGKLYSIRSDNDHAVFDKDGELIEGHKLINHISQFIKKNTRGSDIIDNFTRSPYGWTQETIMYAVA</sequence>
<accession>A0A2J6X803</accession>
<dbReference type="EMBL" id="PNIX01000129">
    <property type="protein sequence ID" value="PMP83192.1"/>
    <property type="molecule type" value="Genomic_DNA"/>
</dbReference>
<protein>
    <submittedName>
        <fullName evidence="2">BREX system P-loop protein BrxC</fullName>
    </submittedName>
</protein>
<comment type="caution">
    <text evidence="2">The sequence shown here is derived from an EMBL/GenBank/DDBJ whole genome shotgun (WGS) entry which is preliminary data.</text>
</comment>
<keyword evidence="1" id="KW-0175">Coiled coil</keyword>
<evidence type="ECO:0000313" key="2">
    <source>
        <dbReference type="EMBL" id="PMP83192.1"/>
    </source>
</evidence>
<reference evidence="2 3" key="1">
    <citation type="submission" date="2018-01" db="EMBL/GenBank/DDBJ databases">
        <title>Metagenomic assembled genomes from two thermal pools in the Uzon Caldera, Kamchatka, Russia.</title>
        <authorList>
            <person name="Wilkins L."/>
            <person name="Ettinger C."/>
        </authorList>
    </citation>
    <scope>NUCLEOTIDE SEQUENCE [LARGE SCALE GENOMIC DNA]</scope>
    <source>
        <strain evidence="2">ARK-10</strain>
    </source>
</reference>
<evidence type="ECO:0000313" key="3">
    <source>
        <dbReference type="Proteomes" id="UP000236910"/>
    </source>
</evidence>
<organism evidence="2 3">
    <name type="scientific">Caldisericum exile</name>
    <dbReference type="NCBI Taxonomy" id="693075"/>
    <lineage>
        <taxon>Bacteria</taxon>
        <taxon>Pseudomonadati</taxon>
        <taxon>Caldisericota/Cryosericota group</taxon>
        <taxon>Caldisericota</taxon>
        <taxon>Caldisericia</taxon>
        <taxon>Caldisericales</taxon>
        <taxon>Caldisericaceae</taxon>
        <taxon>Caldisericum</taxon>
    </lineage>
</organism>
<dbReference type="SUPFAM" id="SSF52540">
    <property type="entry name" value="P-loop containing nucleoside triphosphate hydrolases"/>
    <property type="match status" value="1"/>
</dbReference>
<proteinExistence type="predicted"/>
<feature type="non-terminal residue" evidence="2">
    <location>
        <position position="1"/>
    </location>
</feature>
<dbReference type="InterPro" id="IPR047679">
    <property type="entry name" value="BREX_BrxC"/>
</dbReference>
<dbReference type="Proteomes" id="UP000236910">
    <property type="component" value="Unassembled WGS sequence"/>
</dbReference>
<dbReference type="InterPro" id="IPR027417">
    <property type="entry name" value="P-loop_NTPase"/>
</dbReference>
<dbReference type="AlphaFoldDB" id="A0A2J6X803"/>
<dbReference type="NCBIfam" id="NF033441">
    <property type="entry name" value="BREX_BrxC"/>
    <property type="match status" value="1"/>
</dbReference>
<evidence type="ECO:0000256" key="1">
    <source>
        <dbReference type="SAM" id="Coils"/>
    </source>
</evidence>